<dbReference type="GO" id="GO:0071949">
    <property type="term" value="F:FAD binding"/>
    <property type="evidence" value="ECO:0007669"/>
    <property type="project" value="InterPro"/>
</dbReference>
<dbReference type="InterPro" id="IPR010971">
    <property type="entry name" value="UbiH/COQ6"/>
</dbReference>
<keyword evidence="6 12" id="KW-0274">FAD</keyword>
<dbReference type="EC" id="1.14.15.46" evidence="12"/>
<comment type="subunit">
    <text evidence="12">Component of a multi-subunit COQ enzyme complex, composed of at least COQ3, COQ4, COQ5, COQ6, COQ7 and COQ9. Interacts with COQ8B and COQ7.</text>
</comment>
<comment type="cofactor">
    <cofactor evidence="1 12">
        <name>FAD</name>
        <dbReference type="ChEBI" id="CHEBI:57692"/>
    </cofactor>
</comment>
<reference evidence="15 16" key="1">
    <citation type="submission" date="2017-10" db="EMBL/GenBank/DDBJ databases">
        <title>A new Pekin duck reference genome.</title>
        <authorList>
            <person name="Hou Z.-C."/>
            <person name="Zhou Z.-K."/>
            <person name="Zhu F."/>
            <person name="Hou S.-S."/>
        </authorList>
    </citation>
    <scope>NUCLEOTIDE SEQUENCE [LARGE SCALE GENOMIC DNA]</scope>
</reference>
<keyword evidence="12" id="KW-0966">Cell projection</keyword>
<evidence type="ECO:0000313" key="15">
    <source>
        <dbReference type="Ensembl" id="ENSAPLP00000013679.2"/>
    </source>
</evidence>
<feature type="compositionally biased region" description="Pro residues" evidence="13">
    <location>
        <begin position="45"/>
        <end position="62"/>
    </location>
</feature>
<comment type="catalytic activity">
    <reaction evidence="12">
        <text>a 4-hydroxy-3-(all-trans-polyprenyl)benzoate + 2 reduced [2Fe-2S]-[ferredoxin] + O2 + 2 H(+) = a 3,4-dihydroxy-5-(all-trans-polyprenyl)benzoate + 2 oxidized [2Fe-2S]-[ferredoxin] + H2O</text>
        <dbReference type="Rhea" id="RHEA:81195"/>
        <dbReference type="Rhea" id="RHEA-COMP:9514"/>
        <dbReference type="Rhea" id="RHEA-COMP:10000"/>
        <dbReference type="Rhea" id="RHEA-COMP:10001"/>
        <dbReference type="Rhea" id="RHEA-COMP:10930"/>
        <dbReference type="ChEBI" id="CHEBI:15377"/>
        <dbReference type="ChEBI" id="CHEBI:15378"/>
        <dbReference type="ChEBI" id="CHEBI:15379"/>
        <dbReference type="ChEBI" id="CHEBI:33737"/>
        <dbReference type="ChEBI" id="CHEBI:33738"/>
        <dbReference type="ChEBI" id="CHEBI:64694"/>
        <dbReference type="ChEBI" id="CHEBI:78396"/>
        <dbReference type="EC" id="1.14.15.45"/>
    </reaction>
</comment>
<dbReference type="HAMAP" id="MF_03193">
    <property type="entry name" value="COQ6_monooxygenase"/>
    <property type="match status" value="1"/>
</dbReference>
<dbReference type="InterPro" id="IPR036188">
    <property type="entry name" value="FAD/NAD-bd_sf"/>
</dbReference>
<dbReference type="GO" id="GO:0016712">
    <property type="term" value="F:oxidoreductase activity, acting on paired donors, with incorporation or reduction of molecular oxygen, reduced flavin or flavoprotein as one donor, and incorporation of one atom of oxygen"/>
    <property type="evidence" value="ECO:0007669"/>
    <property type="project" value="UniProtKB-UniRule"/>
</dbReference>
<dbReference type="SUPFAM" id="SSF51905">
    <property type="entry name" value="FAD/NAD(P)-binding domain"/>
    <property type="match status" value="1"/>
</dbReference>
<dbReference type="PANTHER" id="PTHR43876">
    <property type="entry name" value="UBIQUINONE BIOSYNTHESIS MONOOXYGENASE COQ6, MITOCHONDRIAL"/>
    <property type="match status" value="1"/>
</dbReference>
<dbReference type="Ensembl" id="ENSAPLT00000014441.2">
    <property type="protein sequence ID" value="ENSAPLP00000013679.2"/>
    <property type="gene ID" value="ENSAPLG00000013830.2"/>
</dbReference>
<evidence type="ECO:0000259" key="14">
    <source>
        <dbReference type="Pfam" id="PF01494"/>
    </source>
</evidence>
<comment type="catalytic activity">
    <reaction evidence="12">
        <text>a 2-methoxy-6-(all-trans-polyprenyl)phenol + 2 reduced [2Fe-2S]-[ferredoxin] + O2 + 2 H(+) = a 2-methoxy-6-(all-trans-polyprenyl)benzene-1,4-diol + 2 oxidized [2Fe-2S]-[ferredoxin] + H2O</text>
        <dbReference type="Rhea" id="RHEA:81183"/>
        <dbReference type="Rhea" id="RHEA-COMP:9551"/>
        <dbReference type="Rhea" id="RHEA-COMP:10000"/>
        <dbReference type="Rhea" id="RHEA-COMP:10001"/>
        <dbReference type="Rhea" id="RHEA-COMP:10858"/>
        <dbReference type="ChEBI" id="CHEBI:15377"/>
        <dbReference type="ChEBI" id="CHEBI:15378"/>
        <dbReference type="ChEBI" id="CHEBI:15379"/>
        <dbReference type="ChEBI" id="CHEBI:33737"/>
        <dbReference type="ChEBI" id="CHEBI:33738"/>
        <dbReference type="ChEBI" id="CHEBI:62731"/>
        <dbReference type="ChEBI" id="CHEBI:84166"/>
        <dbReference type="EC" id="1.14.15.46"/>
    </reaction>
</comment>
<dbReference type="FunFam" id="3.50.50.60:FF:000066">
    <property type="entry name" value="Ubiquinone biosynthesis monooxygenase COQ6, mitochondrial"/>
    <property type="match status" value="1"/>
</dbReference>
<keyword evidence="11 12" id="KW-0472">Membrane</keyword>
<keyword evidence="10 12" id="KW-0496">Mitochondrion</keyword>
<keyword evidence="5 12" id="KW-0999">Mitochondrion inner membrane</keyword>
<dbReference type="SUPFAM" id="SSF101447">
    <property type="entry name" value="Formin homology 2 domain (FH2 domain)"/>
    <property type="match status" value="1"/>
</dbReference>
<evidence type="ECO:0000256" key="5">
    <source>
        <dbReference type="ARBA" id="ARBA00022792"/>
    </source>
</evidence>
<dbReference type="EC" id="1.14.15.45" evidence="12"/>
<comment type="similarity">
    <text evidence="2 12">Belongs to the UbiH/COQ6 family.</text>
</comment>
<organism evidence="15 16">
    <name type="scientific">Anas platyrhynchos platyrhynchos</name>
    <name type="common">Northern mallard</name>
    <dbReference type="NCBI Taxonomy" id="8840"/>
    <lineage>
        <taxon>Eukaryota</taxon>
        <taxon>Metazoa</taxon>
        <taxon>Chordata</taxon>
        <taxon>Craniata</taxon>
        <taxon>Vertebrata</taxon>
        <taxon>Euteleostomi</taxon>
        <taxon>Archelosauria</taxon>
        <taxon>Archosauria</taxon>
        <taxon>Dinosauria</taxon>
        <taxon>Saurischia</taxon>
        <taxon>Theropoda</taxon>
        <taxon>Coelurosauria</taxon>
        <taxon>Aves</taxon>
        <taxon>Neognathae</taxon>
        <taxon>Galloanserae</taxon>
        <taxon>Anseriformes</taxon>
        <taxon>Anatidae</taxon>
        <taxon>Anatinae</taxon>
        <taxon>Anas</taxon>
    </lineage>
</organism>
<evidence type="ECO:0000256" key="12">
    <source>
        <dbReference type="HAMAP-Rule" id="MF_03193"/>
    </source>
</evidence>
<comment type="pathway">
    <text evidence="12">Cofactor biosynthesis; ubiquinone biosynthesis.</text>
</comment>
<keyword evidence="8 12" id="KW-0560">Oxidoreductase</keyword>
<keyword evidence="3 12" id="KW-0285">Flavoprotein</keyword>
<comment type="subcellular location">
    <subcellularLocation>
        <location evidence="12">Mitochondrion inner membrane</location>
        <topology evidence="12">Peripheral membrane protein</topology>
        <orientation evidence="12">Matrix side</orientation>
    </subcellularLocation>
    <subcellularLocation>
        <location evidence="12">Golgi apparatus</location>
    </subcellularLocation>
    <subcellularLocation>
        <location evidence="12">Cell projection</location>
    </subcellularLocation>
    <text evidence="12">Localizes to cell processes and Golgi apparatus in podocytes.</text>
</comment>
<dbReference type="Gene3D" id="3.50.50.60">
    <property type="entry name" value="FAD/NAD(P)-binding domain"/>
    <property type="match status" value="2"/>
</dbReference>
<dbReference type="STRING" id="8840.ENSAPLP00000013679"/>
<gene>
    <name evidence="12 15" type="primary">COQ6</name>
</gene>
<evidence type="ECO:0000256" key="1">
    <source>
        <dbReference type="ARBA" id="ARBA00001974"/>
    </source>
</evidence>
<evidence type="ECO:0000256" key="6">
    <source>
        <dbReference type="ARBA" id="ARBA00022827"/>
    </source>
</evidence>
<dbReference type="GeneTree" id="ENSGT00390000015152"/>
<keyword evidence="7" id="KW-0809">Transit peptide</keyword>
<evidence type="ECO:0000256" key="8">
    <source>
        <dbReference type="ARBA" id="ARBA00023002"/>
    </source>
</evidence>
<proteinExistence type="inferred from homology"/>
<dbReference type="GO" id="GO:0042995">
    <property type="term" value="C:cell projection"/>
    <property type="evidence" value="ECO:0007669"/>
    <property type="project" value="UniProtKB-SubCell"/>
</dbReference>
<dbReference type="InterPro" id="IPR051205">
    <property type="entry name" value="UbiH/COQ6_monooxygenase"/>
</dbReference>
<evidence type="ECO:0000256" key="7">
    <source>
        <dbReference type="ARBA" id="ARBA00022946"/>
    </source>
</evidence>
<dbReference type="PANTHER" id="PTHR43876:SF7">
    <property type="entry name" value="UBIQUINONE BIOSYNTHESIS MONOOXYGENASE COQ6, MITOCHONDRIAL"/>
    <property type="match status" value="1"/>
</dbReference>
<dbReference type="InterPro" id="IPR000689">
    <property type="entry name" value="UbQ_mOase_COQ6"/>
</dbReference>
<evidence type="ECO:0000256" key="11">
    <source>
        <dbReference type="ARBA" id="ARBA00023136"/>
    </source>
</evidence>
<dbReference type="FunFam" id="3.50.50.60:FF:000086">
    <property type="entry name" value="Ubiquinone biosynthesis monooxygenase COQ6, mitochondrial"/>
    <property type="match status" value="1"/>
</dbReference>
<dbReference type="PRINTS" id="PR00420">
    <property type="entry name" value="RNGMNOXGNASE"/>
</dbReference>
<sequence>MVAMAAMAVAGGAAAAISTAMAAACGRALLAPLGRRRAPLRSFTAPPPPHPPPPPPPPPHGPAAPLYDVVVSGGGMVGSAMAAALGHDIHFHDKKIALLEASPRKEYGQLPEKFSNRVSSISPGSATLLSSFGAWDHVCSLRFKPFRRMQVWDACSEAIIVFEKDDLDDMGYIVENDVIMSALTKQLDAVADRVEVFYGSRAVGYTWPFPSHSCDTSPWVQIELADGRRLQTKLLIGADGHNSVVRKEAEIQNIEHRYDQSAVVATLHLSEATENNVAWQRFLPTGPIALLPLSDTASSLVWSTSHEHASELLTMDEESFVDSINSAFWSNVNHTDFIDTAGAMFRSAISFLKPSGTAVRQLPPSVAKVDPESRAMFPLGMGHATEYVQHRVALIGDAAHRVHPLAGQGVNLGFRDIACLTHHLSAAAFNGQDLGSLRHLLKFETERQRHNVSLIAAIDILKRLYSTSLAPLVLLRTWGLQATNALPPIKEQIMAFASK</sequence>
<dbReference type="GO" id="GO:0031314">
    <property type="term" value="C:extrinsic component of mitochondrial inner membrane"/>
    <property type="evidence" value="ECO:0007669"/>
    <property type="project" value="UniProtKB-UniRule"/>
</dbReference>
<dbReference type="PROSITE" id="PS01304">
    <property type="entry name" value="UBIH"/>
    <property type="match status" value="1"/>
</dbReference>
<dbReference type="InterPro" id="IPR002938">
    <property type="entry name" value="FAD-bd"/>
</dbReference>
<evidence type="ECO:0000256" key="13">
    <source>
        <dbReference type="SAM" id="MobiDB-lite"/>
    </source>
</evidence>
<evidence type="ECO:0000256" key="9">
    <source>
        <dbReference type="ARBA" id="ARBA00023033"/>
    </source>
</evidence>
<evidence type="ECO:0000256" key="3">
    <source>
        <dbReference type="ARBA" id="ARBA00022630"/>
    </source>
</evidence>
<accession>U3J2F2</accession>
<evidence type="ECO:0000256" key="4">
    <source>
        <dbReference type="ARBA" id="ARBA00022688"/>
    </source>
</evidence>
<name>U3J2F2_ANAPP</name>
<dbReference type="Proteomes" id="UP000016666">
    <property type="component" value="Chromosome 5"/>
</dbReference>
<dbReference type="GO" id="GO:0106364">
    <property type="term" value="F:4-hydroxy-3-all-trans-polyprenylbenzoate oxygenase activity"/>
    <property type="evidence" value="ECO:0007669"/>
    <property type="project" value="UniProtKB-EC"/>
</dbReference>
<dbReference type="OMA" id="VKQMQVW"/>
<dbReference type="UniPathway" id="UPA00232"/>
<dbReference type="InterPro" id="IPR018168">
    <property type="entry name" value="Ubi_Hdrlase_CS"/>
</dbReference>
<dbReference type="GO" id="GO:0110142">
    <property type="term" value="C:ubiquinone biosynthesis complex"/>
    <property type="evidence" value="ECO:0007669"/>
    <property type="project" value="Ensembl"/>
</dbReference>
<dbReference type="NCBIfam" id="TIGR01989">
    <property type="entry name" value="COQ6"/>
    <property type="match status" value="1"/>
</dbReference>
<dbReference type="GO" id="GO:0005794">
    <property type="term" value="C:Golgi apparatus"/>
    <property type="evidence" value="ECO:0007669"/>
    <property type="project" value="UniProtKB-SubCell"/>
</dbReference>
<keyword evidence="4 12" id="KW-0831">Ubiquinone biosynthesis</keyword>
<protein>
    <recommendedName>
        <fullName evidence="12">Ubiquinone biosynthesis monooxygenase COQ6, mitochondrial</fullName>
        <ecNumber evidence="12">1.14.15.45</ecNumber>
    </recommendedName>
    <alternativeName>
        <fullName evidence="12">2-methoxy-6-polyprenolphenol 4-hydroxylase</fullName>
    </alternativeName>
    <alternativeName>
        <fullName evidence="12">Coenzyme Q10 monooxygenase 6</fullName>
        <ecNumber evidence="12">1.14.15.46</ecNumber>
    </alternativeName>
</protein>
<dbReference type="AlphaFoldDB" id="U3J2F2"/>
<dbReference type="HOGENOM" id="CLU_009665_8_0_1"/>
<keyword evidence="12" id="KW-0333">Golgi apparatus</keyword>
<feature type="region of interest" description="Disordered" evidence="13">
    <location>
        <begin position="39"/>
        <end position="65"/>
    </location>
</feature>
<evidence type="ECO:0000313" key="16">
    <source>
        <dbReference type="Proteomes" id="UP000016666"/>
    </source>
</evidence>
<keyword evidence="9 12" id="KW-0503">Monooxygenase</keyword>
<reference evidence="15" key="2">
    <citation type="submission" date="2025-08" db="UniProtKB">
        <authorList>
            <consortium name="Ensembl"/>
        </authorList>
    </citation>
    <scope>IDENTIFICATION</scope>
</reference>
<evidence type="ECO:0000256" key="10">
    <source>
        <dbReference type="ARBA" id="ARBA00023128"/>
    </source>
</evidence>
<dbReference type="GO" id="GO:0016709">
    <property type="term" value="F:oxidoreductase activity, acting on paired donors, with incorporation or reduction of molecular oxygen, NAD(P)H as one donor, and incorporation of one atom of oxygen"/>
    <property type="evidence" value="ECO:0007669"/>
    <property type="project" value="Ensembl"/>
</dbReference>
<dbReference type="Pfam" id="PF01494">
    <property type="entry name" value="FAD_binding_3"/>
    <property type="match status" value="1"/>
</dbReference>
<dbReference type="NCBIfam" id="TIGR01988">
    <property type="entry name" value="Ubi-OHases"/>
    <property type="match status" value="1"/>
</dbReference>
<feature type="domain" description="FAD-binding" evidence="14">
    <location>
        <begin position="366"/>
        <end position="450"/>
    </location>
</feature>
<keyword evidence="16" id="KW-1185">Reference proteome</keyword>
<evidence type="ECO:0000256" key="2">
    <source>
        <dbReference type="ARBA" id="ARBA00005349"/>
    </source>
</evidence>
<reference evidence="15" key="3">
    <citation type="submission" date="2025-09" db="UniProtKB">
        <authorList>
            <consortium name="Ensembl"/>
        </authorList>
    </citation>
    <scope>IDENTIFICATION</scope>
</reference>
<dbReference type="GO" id="GO:0120538">
    <property type="term" value="F:2-methoxy-6-polyprenolphenol 4-hydroxylase activity"/>
    <property type="evidence" value="ECO:0007669"/>
    <property type="project" value="UniProtKB-EC"/>
</dbReference>
<comment type="function">
    <text evidence="12">FAD-dependent monooxygenase required for two non-consecutive steps during ubiquinone biosynthesis. Required for the C5-ring hydroxylation during ubiquinone biosynthesis by catalyzing the hydroxylation of 4-hydroxy-3-(all-trans-polyprenyl)benzoic acid to 3,4-dihydroxy-5-(all-trans-polyprenyl)benzoic acid. Also acts downstream of coq4, for the C1-hydroxylation during ubiquinone biosynthesis by catalyzing the hydroxylation of 2-methoxy-6-(all-trans-polyprenyl)phenol to 2-methoxy-6-(all-trans-polyprenyl)benzene-1,4-diol. The electrons required for the hydroxylation reaction are funneled indirectly to coq6 from NADPH via a ferredoxin/ferredoxin reductase system.</text>
</comment>